<dbReference type="AlphaFoldDB" id="A0A1G9LPE0"/>
<proteinExistence type="predicted"/>
<dbReference type="STRING" id="1075417.SAMN05421823_107126"/>
<keyword evidence="1" id="KW-0472">Membrane</keyword>
<keyword evidence="1" id="KW-0812">Transmembrane</keyword>
<gene>
    <name evidence="2" type="ORF">SAMN05421823_107126</name>
</gene>
<accession>A0A1G9LPE0</accession>
<organism evidence="2 3">
    <name type="scientific">Catalinimonas alkaloidigena</name>
    <dbReference type="NCBI Taxonomy" id="1075417"/>
    <lineage>
        <taxon>Bacteria</taxon>
        <taxon>Pseudomonadati</taxon>
        <taxon>Bacteroidota</taxon>
        <taxon>Cytophagia</taxon>
        <taxon>Cytophagales</taxon>
        <taxon>Catalimonadaceae</taxon>
        <taxon>Catalinimonas</taxon>
    </lineage>
</organism>
<dbReference type="OrthoDB" id="1066121at2"/>
<sequence length="469" mass="54354">MLFLLELGVIGLIVVLQSVIFVRNLGQIRKLATLYPERDALRIQRVLIHPANEQDAETPSPLTAEAFEVDLIAAQDVSDTFAEIAEDTNTYLEYNKGTAADFNILKDISERKSEAEENAVQANIATPLYVGLLGTFLGVIIGLTSILFTGVEEASIQRFLVGVVIAMVGSFFGLLFTMFGNQRLKTARLTRDRAQNDYYTFLQSRLLPRLQSDMTTGLMGIRQILDAFNRDFLGRVSDFRNLFHDLADYVNLQQRFMQTLEQVGYHEMAEANLKVFDKLQETESLFQRFHDYQRSMNDSLERGKVVADQMTQIMGRLTQLDHLGEYLQRNDELLRKQLGYLSAHQDKMQSITDAIQQHFDEASHDIAKVVERRIGLMKKEEQDAGEMLRQHFSRLNQENVYEKMIAYLQPFQGMKEEITALRSDWEKTHRLLLNRMLEDSTTQKHILEQLEQFNVNFNKSWWQRMRERM</sequence>
<keyword evidence="1" id="KW-1133">Transmembrane helix</keyword>
<dbReference type="EMBL" id="FNFO01000007">
    <property type="protein sequence ID" value="SDL63909.1"/>
    <property type="molecule type" value="Genomic_DNA"/>
</dbReference>
<feature type="transmembrane region" description="Helical" evidence="1">
    <location>
        <begin position="6"/>
        <end position="25"/>
    </location>
</feature>
<evidence type="ECO:0000313" key="2">
    <source>
        <dbReference type="EMBL" id="SDL63909.1"/>
    </source>
</evidence>
<evidence type="ECO:0008006" key="4">
    <source>
        <dbReference type="Google" id="ProtNLM"/>
    </source>
</evidence>
<keyword evidence="3" id="KW-1185">Reference proteome</keyword>
<name>A0A1G9LPE0_9BACT</name>
<evidence type="ECO:0000313" key="3">
    <source>
        <dbReference type="Proteomes" id="UP000198510"/>
    </source>
</evidence>
<dbReference type="Proteomes" id="UP000198510">
    <property type="component" value="Unassembled WGS sequence"/>
</dbReference>
<reference evidence="2 3" key="1">
    <citation type="submission" date="2016-10" db="EMBL/GenBank/DDBJ databases">
        <authorList>
            <person name="de Groot N.N."/>
        </authorList>
    </citation>
    <scope>NUCLEOTIDE SEQUENCE [LARGE SCALE GENOMIC DNA]</scope>
    <source>
        <strain evidence="2 3">DSM 25186</strain>
    </source>
</reference>
<protein>
    <recommendedName>
        <fullName evidence="4">MotA/TolQ/ExbB proton channel family protein</fullName>
    </recommendedName>
</protein>
<evidence type="ECO:0000256" key="1">
    <source>
        <dbReference type="SAM" id="Phobius"/>
    </source>
</evidence>
<feature type="transmembrane region" description="Helical" evidence="1">
    <location>
        <begin position="128"/>
        <end position="147"/>
    </location>
</feature>
<dbReference type="RefSeq" id="WP_143017356.1">
    <property type="nucleotide sequence ID" value="NZ_FNFO01000007.1"/>
</dbReference>
<feature type="transmembrane region" description="Helical" evidence="1">
    <location>
        <begin position="159"/>
        <end position="179"/>
    </location>
</feature>